<keyword evidence="3" id="KW-1185">Reference proteome</keyword>
<feature type="region of interest" description="Disordered" evidence="1">
    <location>
        <begin position="109"/>
        <end position="141"/>
    </location>
</feature>
<gene>
    <name evidence="2" type="ORF">CPELLU_LOCUS9166</name>
</gene>
<evidence type="ECO:0000256" key="1">
    <source>
        <dbReference type="SAM" id="MobiDB-lite"/>
    </source>
</evidence>
<evidence type="ECO:0000313" key="3">
    <source>
        <dbReference type="Proteomes" id="UP000789759"/>
    </source>
</evidence>
<comment type="caution">
    <text evidence="2">The sequence shown here is derived from an EMBL/GenBank/DDBJ whole genome shotgun (WGS) entry which is preliminary data.</text>
</comment>
<evidence type="ECO:0000313" key="2">
    <source>
        <dbReference type="EMBL" id="CAG8647478.1"/>
    </source>
</evidence>
<sequence length="141" mass="15962">MRKHRCIVIYLMNHANSDSEEELESNIIVSSSSKASSKVSSKTPFKKHISNKKQKIRKKHPPGIDNNEVIYATDVQNKASLLDNNELDELLNKLPIEDNHAATLITLIQNKERDDTENSSDNSDEEPFKVPIQEAHNALKT</sequence>
<dbReference type="Proteomes" id="UP000789759">
    <property type="component" value="Unassembled WGS sequence"/>
</dbReference>
<dbReference type="AlphaFoldDB" id="A0A9N9H461"/>
<protein>
    <submittedName>
        <fullName evidence="2">5240_t:CDS:1</fullName>
    </submittedName>
</protein>
<accession>A0A9N9H461</accession>
<dbReference type="EMBL" id="CAJVQA010006854">
    <property type="protein sequence ID" value="CAG8647478.1"/>
    <property type="molecule type" value="Genomic_DNA"/>
</dbReference>
<proteinExistence type="predicted"/>
<feature type="compositionally biased region" description="Basic residues" evidence="1">
    <location>
        <begin position="44"/>
        <end position="61"/>
    </location>
</feature>
<name>A0A9N9H461_9GLOM</name>
<feature type="region of interest" description="Disordered" evidence="1">
    <location>
        <begin position="33"/>
        <end position="65"/>
    </location>
</feature>
<organism evidence="2 3">
    <name type="scientific">Cetraspora pellucida</name>
    <dbReference type="NCBI Taxonomy" id="1433469"/>
    <lineage>
        <taxon>Eukaryota</taxon>
        <taxon>Fungi</taxon>
        <taxon>Fungi incertae sedis</taxon>
        <taxon>Mucoromycota</taxon>
        <taxon>Glomeromycotina</taxon>
        <taxon>Glomeromycetes</taxon>
        <taxon>Diversisporales</taxon>
        <taxon>Gigasporaceae</taxon>
        <taxon>Cetraspora</taxon>
    </lineage>
</organism>
<reference evidence="2" key="1">
    <citation type="submission" date="2021-06" db="EMBL/GenBank/DDBJ databases">
        <authorList>
            <person name="Kallberg Y."/>
            <person name="Tangrot J."/>
            <person name="Rosling A."/>
        </authorList>
    </citation>
    <scope>NUCLEOTIDE SEQUENCE</scope>
    <source>
        <strain evidence="2">FL966</strain>
    </source>
</reference>